<organism evidence="1 2">
    <name type="scientific">Hymenobacter tibetensis</name>
    <dbReference type="NCBI Taxonomy" id="497967"/>
    <lineage>
        <taxon>Bacteria</taxon>
        <taxon>Pseudomonadati</taxon>
        <taxon>Bacteroidota</taxon>
        <taxon>Cytophagia</taxon>
        <taxon>Cytophagales</taxon>
        <taxon>Hymenobacteraceae</taxon>
        <taxon>Hymenobacter</taxon>
    </lineage>
</organism>
<dbReference type="Proteomes" id="UP000831113">
    <property type="component" value="Chromosome"/>
</dbReference>
<reference evidence="1 2" key="1">
    <citation type="submission" date="2022-03" db="EMBL/GenBank/DDBJ databases">
        <title>Hymenobactersp. isolated from the air.</title>
        <authorList>
            <person name="Won M."/>
            <person name="Kwon S.-W."/>
        </authorList>
    </citation>
    <scope>NUCLEOTIDE SEQUENCE [LARGE SCALE GENOMIC DNA]</scope>
    <source>
        <strain evidence="1 2">KACC 21982</strain>
    </source>
</reference>
<evidence type="ECO:0000313" key="1">
    <source>
        <dbReference type="EMBL" id="UOG75798.1"/>
    </source>
</evidence>
<gene>
    <name evidence="1" type="ORF">MTX78_04180</name>
</gene>
<dbReference type="Gene3D" id="3.40.50.2000">
    <property type="entry name" value="Glycogen Phosphorylase B"/>
    <property type="match status" value="1"/>
</dbReference>
<name>A0ABY4CZU5_9BACT</name>
<protein>
    <recommendedName>
        <fullName evidence="3">Glycosyltransferase</fullName>
    </recommendedName>
</protein>
<dbReference type="SUPFAM" id="SSF53756">
    <property type="entry name" value="UDP-Glycosyltransferase/glycogen phosphorylase"/>
    <property type="match status" value="1"/>
</dbReference>
<keyword evidence="2" id="KW-1185">Reference proteome</keyword>
<proteinExistence type="predicted"/>
<dbReference type="EMBL" id="CP094669">
    <property type="protein sequence ID" value="UOG75798.1"/>
    <property type="molecule type" value="Genomic_DNA"/>
</dbReference>
<sequence>MKIVFVCGSLEPGRDGVGDYTRRLAAKLISQGHQVAAVALNDGYSKEEFLGSQDAESQELHVLRIPASYSSATRFARAQQWIDTVNPEWLSLQYVPFAFHKKGLPWGLDSSLERMGRGRHWHIMFHELWVGMDTEAPLKYVLMGRVQKYLINALLKKLRPAAIHTQTKLYQALLEKLGYKTHYLPLFGNIPVVSKASSPTQALHHAREQRDVALLVFGTLHPKSYFEEFTKEASQLAKAKGIRFSLTAVGRCGSGLDTFSKEWKGEGLPLNILGEQAEEEISQALSSATIGLSTTVLPLAEKSGTVAAMREHGLPVLCIAKPWEPCGISNLALPPGIVQYQQGQLEAYLSNAQPPVDASNVLEVSQLMVADLTASVPASSARVSTP</sequence>
<accession>A0ABY4CZU5</accession>
<evidence type="ECO:0000313" key="2">
    <source>
        <dbReference type="Proteomes" id="UP000831113"/>
    </source>
</evidence>
<evidence type="ECO:0008006" key="3">
    <source>
        <dbReference type="Google" id="ProtNLM"/>
    </source>
</evidence>
<dbReference type="RefSeq" id="WP_243800181.1">
    <property type="nucleotide sequence ID" value="NZ_CP094669.1"/>
</dbReference>